<organism evidence="1 2">
    <name type="scientific">Paenibacillus ehimensis</name>
    <dbReference type="NCBI Taxonomy" id="79264"/>
    <lineage>
        <taxon>Bacteria</taxon>
        <taxon>Bacillati</taxon>
        <taxon>Bacillota</taxon>
        <taxon>Bacilli</taxon>
        <taxon>Bacillales</taxon>
        <taxon>Paenibacillaceae</taxon>
        <taxon>Paenibacillus</taxon>
    </lineage>
</organism>
<gene>
    <name evidence="1" type="ORF">Q3C12_01375</name>
</gene>
<comment type="caution">
    <text evidence="1">The sequence shown here is derived from an EMBL/GenBank/DDBJ whole genome shotgun (WGS) entry which is preliminary data.</text>
</comment>
<name>A0ABT8V6N1_9BACL</name>
<dbReference type="Proteomes" id="UP001168883">
    <property type="component" value="Unassembled WGS sequence"/>
</dbReference>
<evidence type="ECO:0000313" key="1">
    <source>
        <dbReference type="EMBL" id="MDO3675635.1"/>
    </source>
</evidence>
<dbReference type="EMBL" id="JAUMKJ010000001">
    <property type="protein sequence ID" value="MDO3675635.1"/>
    <property type="molecule type" value="Genomic_DNA"/>
</dbReference>
<sequence length="108" mass="12396">MSKDVKIILLNTKGEIQTRLKEAAKTFHQDHPDISAEILENGTRYLFERASADVFKIILPVLMPTSVTISIWNVLCIRNDFLLPFLVRTKKRRGHFRCPRVSSSGLSR</sequence>
<reference evidence="1" key="1">
    <citation type="submission" date="2023-07" db="EMBL/GenBank/DDBJ databases">
        <authorList>
            <person name="Aktuganov G."/>
            <person name="Boyko T."/>
            <person name="Delegan Y."/>
            <person name="Galimzianova N."/>
            <person name="Gilvanova E."/>
            <person name="Korobov V."/>
            <person name="Kuzmina L."/>
            <person name="Melentiev A."/>
            <person name="Milman P."/>
            <person name="Ryabova A."/>
            <person name="Stupak E."/>
            <person name="Yasakov T."/>
            <person name="Zharikova N."/>
            <person name="Zhurenko E."/>
        </authorList>
    </citation>
    <scope>NUCLEOTIDE SEQUENCE</scope>
    <source>
        <strain evidence="1">IB-739</strain>
    </source>
</reference>
<evidence type="ECO:0000313" key="2">
    <source>
        <dbReference type="Proteomes" id="UP001168883"/>
    </source>
</evidence>
<accession>A0ABT8V6N1</accession>
<protein>
    <submittedName>
        <fullName evidence="1">Uncharacterized protein</fullName>
    </submittedName>
</protein>
<proteinExistence type="predicted"/>
<dbReference type="RefSeq" id="WP_302877029.1">
    <property type="nucleotide sequence ID" value="NZ_JAUMKJ010000001.1"/>
</dbReference>
<keyword evidence="2" id="KW-1185">Reference proteome</keyword>